<dbReference type="Pfam" id="PF01476">
    <property type="entry name" value="LysM"/>
    <property type="match status" value="1"/>
</dbReference>
<comment type="caution">
    <text evidence="2">The sequence shown here is derived from an EMBL/GenBank/DDBJ whole genome shotgun (WGS) entry which is preliminary data.</text>
</comment>
<protein>
    <recommendedName>
        <fullName evidence="1">LysM domain-containing protein</fullName>
    </recommendedName>
</protein>
<dbReference type="Gene3D" id="3.20.20.80">
    <property type="entry name" value="Glycosidases"/>
    <property type="match status" value="1"/>
</dbReference>
<dbReference type="AlphaFoldDB" id="A0A2N0Z0V5"/>
<gene>
    <name evidence="2" type="ORF">CWS01_13810</name>
</gene>
<dbReference type="InterPro" id="IPR017853">
    <property type="entry name" value="GH"/>
</dbReference>
<dbReference type="OrthoDB" id="1795295at2"/>
<dbReference type="EMBL" id="PISE01000029">
    <property type="protein sequence ID" value="PKG23139.1"/>
    <property type="molecule type" value="Genomic_DNA"/>
</dbReference>
<name>A0A2N0Z0V5_9BACI</name>
<sequence>MRAGFDCATKLSLQSAKALKQAGFTYAARYLGESWKTFDEKEAAAIQSAGLLLISIFQKSANRSSYFSWKQGELDGKEASNYAKEVDQPKGTAIYFAVDFDAQLKDMETIRRYMNGVKNQLQDYKVGVYGSSRVMQALKEQVDYYWQTYAWSRGEVCDFIHMYQYENNVYAAGINVDRNEIKKAPGDWGELRSTEAVKPQKIPKYDVVKNINAYRNAQDALANKNSKGTVKPDSYYIFNESEGMVNVTKQQNMPGSWINPKENRNQSKEEQYHIVKNKETLTYIAKKYHTTVAKLQALNNIDNPNLIYVNQKIKYK</sequence>
<organism evidence="2 3">
    <name type="scientific">Niallia nealsonii</name>
    <dbReference type="NCBI Taxonomy" id="115979"/>
    <lineage>
        <taxon>Bacteria</taxon>
        <taxon>Bacillati</taxon>
        <taxon>Bacillota</taxon>
        <taxon>Bacilli</taxon>
        <taxon>Bacillales</taxon>
        <taxon>Bacillaceae</taxon>
        <taxon>Niallia</taxon>
    </lineage>
</organism>
<proteinExistence type="predicted"/>
<dbReference type="InterPro" id="IPR015020">
    <property type="entry name" value="Rv2525c-like_Glyco_Hydro-like"/>
</dbReference>
<dbReference type="InterPro" id="IPR036779">
    <property type="entry name" value="LysM_dom_sf"/>
</dbReference>
<dbReference type="SUPFAM" id="SSF51445">
    <property type="entry name" value="(Trans)glycosidases"/>
    <property type="match status" value="1"/>
</dbReference>
<evidence type="ECO:0000313" key="3">
    <source>
        <dbReference type="Proteomes" id="UP000233375"/>
    </source>
</evidence>
<reference evidence="2 3" key="1">
    <citation type="journal article" date="2003" name="Int. J. Syst. Evol. Microbiol.">
        <title>Bacillus nealsonii sp. nov., isolated from a spacecraft-assembly facility, whose spores are gamma-radiation resistant.</title>
        <authorList>
            <person name="Venkateswaran K."/>
            <person name="Kempf M."/>
            <person name="Chen F."/>
            <person name="Satomi M."/>
            <person name="Nicholson W."/>
            <person name="Kern R."/>
        </authorList>
    </citation>
    <scope>NUCLEOTIDE SEQUENCE [LARGE SCALE GENOMIC DNA]</scope>
    <source>
        <strain evidence="2 3">FO-92</strain>
    </source>
</reference>
<dbReference type="PROSITE" id="PS51782">
    <property type="entry name" value="LYSM"/>
    <property type="match status" value="1"/>
</dbReference>
<evidence type="ECO:0000259" key="1">
    <source>
        <dbReference type="PROSITE" id="PS51782"/>
    </source>
</evidence>
<keyword evidence="3" id="KW-1185">Reference proteome</keyword>
<dbReference type="Gene3D" id="3.10.350.10">
    <property type="entry name" value="LysM domain"/>
    <property type="match status" value="1"/>
</dbReference>
<dbReference type="RefSeq" id="WP_101177779.1">
    <property type="nucleotide sequence ID" value="NZ_PISE01000029.1"/>
</dbReference>
<dbReference type="SUPFAM" id="SSF54106">
    <property type="entry name" value="LysM domain"/>
    <property type="match status" value="1"/>
</dbReference>
<accession>A0A2N0Z0V5</accession>
<dbReference type="Proteomes" id="UP000233375">
    <property type="component" value="Unassembled WGS sequence"/>
</dbReference>
<feature type="domain" description="LysM" evidence="1">
    <location>
        <begin position="271"/>
        <end position="315"/>
    </location>
</feature>
<dbReference type="Pfam" id="PF08924">
    <property type="entry name" value="Rv2525c_GlyHyd-like"/>
    <property type="match status" value="1"/>
</dbReference>
<dbReference type="CDD" id="cd00118">
    <property type="entry name" value="LysM"/>
    <property type="match status" value="1"/>
</dbReference>
<evidence type="ECO:0000313" key="2">
    <source>
        <dbReference type="EMBL" id="PKG23139.1"/>
    </source>
</evidence>
<dbReference type="SMART" id="SM00257">
    <property type="entry name" value="LysM"/>
    <property type="match status" value="1"/>
</dbReference>
<dbReference type="InterPro" id="IPR018392">
    <property type="entry name" value="LysM"/>
</dbReference>